<evidence type="ECO:0000259" key="8">
    <source>
        <dbReference type="Pfam" id="PF02770"/>
    </source>
</evidence>
<dbReference type="OrthoDB" id="9802867at2"/>
<sequence>MNPYLTAEHELIREKVKQFAQKEVRPLAFELDKEEKFSAHLTKRMGELGLFGIYLPKKYGGQAKDYLSLLIAVEEIAKVDASQASTLAAHNSLGIGPVYYFGTEQQKQNYLPKLTSGEHVWAFGLTEDNAGSDSRGTESTGFLKEQEWIINGSKKFISNASSDLSLGVTLQVVTATNNGKKELSAILVERNTKGFQAEPVKGKMMWRASDTAQLTFENCKVSQENLLGNLGDGAKIMLQTLDSGRLTIAAMGLGLAQGAYELALAYAKKREQFGKSISKFQAIAFKLADMATKIEAARHLLYHACWLKDNGHSFGKEAAMAKLFCSEVAQEVANEAVQIHGAHGLVKESEVERFYRDQRILQIGEGTSEILRLVISRNIGC</sequence>
<feature type="domain" description="Acyl-CoA dehydrogenase/oxidase N-terminal" evidence="9">
    <location>
        <begin position="6"/>
        <end position="118"/>
    </location>
</feature>
<protein>
    <submittedName>
        <fullName evidence="10">Acyl-CoA dehydrogenase</fullName>
    </submittedName>
</protein>
<organism evidence="10 11">
    <name type="scientific">Labilibaculum filiforme</name>
    <dbReference type="NCBI Taxonomy" id="1940526"/>
    <lineage>
        <taxon>Bacteria</taxon>
        <taxon>Pseudomonadati</taxon>
        <taxon>Bacteroidota</taxon>
        <taxon>Bacteroidia</taxon>
        <taxon>Marinilabiliales</taxon>
        <taxon>Marinifilaceae</taxon>
        <taxon>Labilibaculum</taxon>
    </lineage>
</organism>
<dbReference type="RefSeq" id="WP_101261522.1">
    <property type="nucleotide sequence ID" value="NZ_MVDD01000007.1"/>
</dbReference>
<evidence type="ECO:0000313" key="11">
    <source>
        <dbReference type="Proteomes" id="UP000233535"/>
    </source>
</evidence>
<dbReference type="Pfam" id="PF02770">
    <property type="entry name" value="Acyl-CoA_dh_M"/>
    <property type="match status" value="1"/>
</dbReference>
<dbReference type="Gene3D" id="1.20.140.10">
    <property type="entry name" value="Butyryl-CoA Dehydrogenase, subunit A, domain 3"/>
    <property type="match status" value="1"/>
</dbReference>
<name>A0A2N3HXJ9_9BACT</name>
<keyword evidence="5 6" id="KW-0560">Oxidoreductase</keyword>
<dbReference type="GO" id="GO:0050660">
    <property type="term" value="F:flavin adenine dinucleotide binding"/>
    <property type="evidence" value="ECO:0007669"/>
    <property type="project" value="InterPro"/>
</dbReference>
<dbReference type="InterPro" id="IPR013786">
    <property type="entry name" value="AcylCoA_DH/ox_N"/>
</dbReference>
<dbReference type="PANTHER" id="PTHR43884:SF12">
    <property type="entry name" value="ISOVALERYL-COA DEHYDROGENASE, MITOCHONDRIAL-RELATED"/>
    <property type="match status" value="1"/>
</dbReference>
<dbReference type="PIRSF" id="PIRSF016578">
    <property type="entry name" value="HsaA"/>
    <property type="match status" value="1"/>
</dbReference>
<dbReference type="AlphaFoldDB" id="A0A2N3HXJ9"/>
<comment type="caution">
    <text evidence="10">The sequence shown here is derived from an EMBL/GenBank/DDBJ whole genome shotgun (WGS) entry which is preliminary data.</text>
</comment>
<evidence type="ECO:0000256" key="1">
    <source>
        <dbReference type="ARBA" id="ARBA00001974"/>
    </source>
</evidence>
<dbReference type="PANTHER" id="PTHR43884">
    <property type="entry name" value="ACYL-COA DEHYDROGENASE"/>
    <property type="match status" value="1"/>
</dbReference>
<dbReference type="Pfam" id="PF00441">
    <property type="entry name" value="Acyl-CoA_dh_1"/>
    <property type="match status" value="1"/>
</dbReference>
<dbReference type="InterPro" id="IPR009100">
    <property type="entry name" value="AcylCoA_DH/oxidase_NM_dom_sf"/>
</dbReference>
<evidence type="ECO:0000313" key="10">
    <source>
        <dbReference type="EMBL" id="PKQ62757.1"/>
    </source>
</evidence>
<dbReference type="InterPro" id="IPR037069">
    <property type="entry name" value="AcylCoA_DH/ox_N_sf"/>
</dbReference>
<keyword evidence="11" id="KW-1185">Reference proteome</keyword>
<dbReference type="EMBL" id="MVDD01000007">
    <property type="protein sequence ID" value="PKQ62757.1"/>
    <property type="molecule type" value="Genomic_DNA"/>
</dbReference>
<evidence type="ECO:0000256" key="3">
    <source>
        <dbReference type="ARBA" id="ARBA00022630"/>
    </source>
</evidence>
<evidence type="ECO:0000259" key="9">
    <source>
        <dbReference type="Pfam" id="PF02771"/>
    </source>
</evidence>
<evidence type="ECO:0000256" key="4">
    <source>
        <dbReference type="ARBA" id="ARBA00022827"/>
    </source>
</evidence>
<keyword evidence="4 6" id="KW-0274">FAD</keyword>
<dbReference type="InterPro" id="IPR046373">
    <property type="entry name" value="Acyl-CoA_Oxase/DH_mid-dom_sf"/>
</dbReference>
<feature type="domain" description="Acyl-CoA dehydrogenase/oxidase C-terminal" evidence="7">
    <location>
        <begin position="231"/>
        <end position="379"/>
    </location>
</feature>
<dbReference type="PROSITE" id="PS00072">
    <property type="entry name" value="ACYL_COA_DH_1"/>
    <property type="match status" value="1"/>
</dbReference>
<reference evidence="10 11" key="1">
    <citation type="journal article" date="2017" name="Front. Microbiol.">
        <title>Labilibaculum manganireducens gen. nov., sp. nov. and Labilibaculum filiforme sp. nov., Novel Bacteroidetes Isolated from Subsurface Sediments of the Baltic Sea.</title>
        <authorList>
            <person name="Vandieken V."/>
            <person name="Marshall I.P."/>
            <person name="Niemann H."/>
            <person name="Engelen B."/>
            <person name="Cypionka H."/>
        </authorList>
    </citation>
    <scope>NUCLEOTIDE SEQUENCE [LARGE SCALE GENOMIC DNA]</scope>
    <source>
        <strain evidence="10 11">59.16B</strain>
    </source>
</reference>
<dbReference type="FunFam" id="1.20.140.10:FF:000004">
    <property type="entry name" value="Acyl-CoA dehydrogenase FadE25"/>
    <property type="match status" value="1"/>
</dbReference>
<evidence type="ECO:0000259" key="7">
    <source>
        <dbReference type="Pfam" id="PF00441"/>
    </source>
</evidence>
<comment type="cofactor">
    <cofactor evidence="1 6">
        <name>FAD</name>
        <dbReference type="ChEBI" id="CHEBI:57692"/>
    </cofactor>
</comment>
<evidence type="ECO:0000256" key="5">
    <source>
        <dbReference type="ARBA" id="ARBA00023002"/>
    </source>
</evidence>
<dbReference type="Gene3D" id="1.10.540.10">
    <property type="entry name" value="Acyl-CoA dehydrogenase/oxidase, N-terminal domain"/>
    <property type="match status" value="1"/>
</dbReference>
<comment type="similarity">
    <text evidence="2 6">Belongs to the acyl-CoA dehydrogenase family.</text>
</comment>
<evidence type="ECO:0000256" key="6">
    <source>
        <dbReference type="RuleBase" id="RU362125"/>
    </source>
</evidence>
<dbReference type="SUPFAM" id="SSF56645">
    <property type="entry name" value="Acyl-CoA dehydrogenase NM domain-like"/>
    <property type="match status" value="1"/>
</dbReference>
<dbReference type="InterPro" id="IPR006089">
    <property type="entry name" value="Acyl-CoA_DH_CS"/>
</dbReference>
<evidence type="ECO:0000256" key="2">
    <source>
        <dbReference type="ARBA" id="ARBA00009347"/>
    </source>
</evidence>
<keyword evidence="3 6" id="KW-0285">Flavoprotein</keyword>
<feature type="domain" description="Acyl-CoA oxidase/dehydrogenase middle" evidence="8">
    <location>
        <begin position="122"/>
        <end position="219"/>
    </location>
</feature>
<dbReference type="Gene3D" id="2.40.110.10">
    <property type="entry name" value="Butyryl-CoA Dehydrogenase, subunit A, domain 2"/>
    <property type="match status" value="1"/>
</dbReference>
<dbReference type="InterPro" id="IPR009075">
    <property type="entry name" value="AcylCo_DH/oxidase_C"/>
</dbReference>
<accession>A0A2N3HXJ9</accession>
<dbReference type="InterPro" id="IPR006091">
    <property type="entry name" value="Acyl-CoA_Oxase/DH_mid-dom"/>
</dbReference>
<dbReference type="Proteomes" id="UP000233535">
    <property type="component" value="Unassembled WGS sequence"/>
</dbReference>
<dbReference type="InterPro" id="IPR036250">
    <property type="entry name" value="AcylCo_DH-like_C"/>
</dbReference>
<proteinExistence type="inferred from homology"/>
<gene>
    <name evidence="10" type="ORF">BZG02_11165</name>
</gene>
<dbReference type="Pfam" id="PF02771">
    <property type="entry name" value="Acyl-CoA_dh_N"/>
    <property type="match status" value="1"/>
</dbReference>
<dbReference type="GO" id="GO:0003995">
    <property type="term" value="F:acyl-CoA dehydrogenase activity"/>
    <property type="evidence" value="ECO:0007669"/>
    <property type="project" value="InterPro"/>
</dbReference>
<dbReference type="SUPFAM" id="SSF47203">
    <property type="entry name" value="Acyl-CoA dehydrogenase C-terminal domain-like"/>
    <property type="match status" value="1"/>
</dbReference>
<dbReference type="FunFam" id="1.10.540.10:FF:000002">
    <property type="entry name" value="Acyl-CoA dehydrogenase FadE19"/>
    <property type="match status" value="1"/>
</dbReference>